<keyword evidence="3" id="KW-0540">Nuclease</keyword>
<dbReference type="Proteomes" id="UP000256485">
    <property type="component" value="Unassembled WGS sequence"/>
</dbReference>
<dbReference type="PANTHER" id="PTHR14859">
    <property type="entry name" value="CALCOFLUOR WHITE HYPERSENSITIVE PROTEIN PRECURSOR"/>
    <property type="match status" value="1"/>
</dbReference>
<keyword evidence="4" id="KW-1185">Reference proteome</keyword>
<evidence type="ECO:0000256" key="1">
    <source>
        <dbReference type="SAM" id="SignalP"/>
    </source>
</evidence>
<keyword evidence="3" id="KW-0269">Exonuclease</keyword>
<name>A0A3D9V9Y3_THECX</name>
<keyword evidence="1" id="KW-0732">Signal</keyword>
<dbReference type="GO" id="GO:0006506">
    <property type="term" value="P:GPI anchor biosynthetic process"/>
    <property type="evidence" value="ECO:0007669"/>
    <property type="project" value="TreeGrafter"/>
</dbReference>
<sequence>MRRRSMTVAIGAAILAVTTGWATMAPAQAESGAGGDAGRRAVPVRVATYNIAAGAGVGGFDLDATAATLRALDADIIGLQEVDVHWSARSQWHDLATELAEKLDMRVFFGPIYSLDPPEPGTPRREFGVAILSRYPILRATNHEITRLSTQVPNPVAEPAPGFPEVLVNAKGALIRVYVTHLDHRGDPTVRTMQVADMLRIMAENDPRPTSQVLVGDFNAPPDAAELAPLWAALDDAWAVANGPDGGLTYPADEPVRRIDYITTSRDIRVQSVDVVESLASDHRPVVAELLVPKGRRR</sequence>
<dbReference type="RefSeq" id="WP_115851607.1">
    <property type="nucleotide sequence ID" value="NZ_QTUC01000001.1"/>
</dbReference>
<dbReference type="AlphaFoldDB" id="A0A3D9V9Y3"/>
<dbReference type="Gene3D" id="3.60.10.10">
    <property type="entry name" value="Endonuclease/exonuclease/phosphatase"/>
    <property type="match status" value="1"/>
</dbReference>
<keyword evidence="3" id="KW-0378">Hydrolase</keyword>
<dbReference type="GO" id="GO:0004519">
    <property type="term" value="F:endonuclease activity"/>
    <property type="evidence" value="ECO:0007669"/>
    <property type="project" value="UniProtKB-KW"/>
</dbReference>
<dbReference type="OrthoDB" id="155529at2"/>
<dbReference type="EMBL" id="QTUC01000001">
    <property type="protein sequence ID" value="REF38289.1"/>
    <property type="molecule type" value="Genomic_DNA"/>
</dbReference>
<accession>A0A3D9V9Y3</accession>
<evidence type="ECO:0000313" key="4">
    <source>
        <dbReference type="Proteomes" id="UP000256485"/>
    </source>
</evidence>
<feature type="domain" description="Endonuclease/exonuclease/phosphatase" evidence="2">
    <location>
        <begin position="47"/>
        <end position="283"/>
    </location>
</feature>
<dbReference type="InterPro" id="IPR051916">
    <property type="entry name" value="GPI-anchor_lipid_remodeler"/>
</dbReference>
<evidence type="ECO:0000313" key="3">
    <source>
        <dbReference type="EMBL" id="REF38289.1"/>
    </source>
</evidence>
<reference evidence="3 4" key="1">
    <citation type="submission" date="2018-08" db="EMBL/GenBank/DDBJ databases">
        <title>Sequencing the genomes of 1000 actinobacteria strains.</title>
        <authorList>
            <person name="Klenk H.-P."/>
        </authorList>
    </citation>
    <scope>NUCLEOTIDE SEQUENCE [LARGE SCALE GENOMIC DNA]</scope>
    <source>
        <strain evidence="3 4">DSM 22891</strain>
    </source>
</reference>
<dbReference type="PANTHER" id="PTHR14859:SF15">
    <property type="entry name" value="ENDONUCLEASE_EXONUCLEASE_PHOSPHATASE DOMAIN-CONTAINING PROTEIN"/>
    <property type="match status" value="1"/>
</dbReference>
<dbReference type="SUPFAM" id="SSF56219">
    <property type="entry name" value="DNase I-like"/>
    <property type="match status" value="1"/>
</dbReference>
<organism evidence="3 4">
    <name type="scientific">Thermasporomyces composti</name>
    <dbReference type="NCBI Taxonomy" id="696763"/>
    <lineage>
        <taxon>Bacteria</taxon>
        <taxon>Bacillati</taxon>
        <taxon>Actinomycetota</taxon>
        <taxon>Actinomycetes</taxon>
        <taxon>Propionibacteriales</taxon>
        <taxon>Nocardioidaceae</taxon>
        <taxon>Thermasporomyces</taxon>
    </lineage>
</organism>
<dbReference type="GO" id="GO:0016020">
    <property type="term" value="C:membrane"/>
    <property type="evidence" value="ECO:0007669"/>
    <property type="project" value="GOC"/>
</dbReference>
<dbReference type="InterPro" id="IPR005135">
    <property type="entry name" value="Endo/exonuclease/phosphatase"/>
</dbReference>
<comment type="caution">
    <text evidence="3">The sequence shown here is derived from an EMBL/GenBank/DDBJ whole genome shotgun (WGS) entry which is preliminary data.</text>
</comment>
<dbReference type="InterPro" id="IPR036691">
    <property type="entry name" value="Endo/exonu/phosph_ase_sf"/>
</dbReference>
<keyword evidence="3" id="KW-0255">Endonuclease</keyword>
<dbReference type="Pfam" id="PF03372">
    <property type="entry name" value="Exo_endo_phos"/>
    <property type="match status" value="1"/>
</dbReference>
<proteinExistence type="predicted"/>
<protein>
    <submittedName>
        <fullName evidence="3">Endonuclease/exonuclease/phosphatase family metal-dependent hydrolase</fullName>
    </submittedName>
</protein>
<feature type="signal peptide" evidence="1">
    <location>
        <begin position="1"/>
        <end position="29"/>
    </location>
</feature>
<dbReference type="GO" id="GO:0004527">
    <property type="term" value="F:exonuclease activity"/>
    <property type="evidence" value="ECO:0007669"/>
    <property type="project" value="UniProtKB-KW"/>
</dbReference>
<feature type="chain" id="PRO_5017788233" evidence="1">
    <location>
        <begin position="30"/>
        <end position="298"/>
    </location>
</feature>
<evidence type="ECO:0000259" key="2">
    <source>
        <dbReference type="Pfam" id="PF03372"/>
    </source>
</evidence>
<gene>
    <name evidence="3" type="ORF">DFJ64_3764</name>
</gene>